<dbReference type="EMBL" id="CP039353">
    <property type="protein sequence ID" value="QCE05561.1"/>
    <property type="molecule type" value="Genomic_DNA"/>
</dbReference>
<protein>
    <submittedName>
        <fullName evidence="1">Uncharacterized protein</fullName>
    </submittedName>
</protein>
<proteinExistence type="predicted"/>
<keyword evidence="2" id="KW-1185">Reference proteome</keyword>
<reference evidence="1 2" key="1">
    <citation type="submission" date="2019-04" db="EMBL/GenBank/DDBJ databases">
        <title>An improved genome assembly and genetic linkage map for asparagus bean, Vigna unguiculata ssp. sesquipedialis.</title>
        <authorList>
            <person name="Xia Q."/>
            <person name="Zhang R."/>
            <person name="Dong Y."/>
        </authorList>
    </citation>
    <scope>NUCLEOTIDE SEQUENCE [LARGE SCALE GENOMIC DNA]</scope>
    <source>
        <tissue evidence="1">Leaf</tissue>
    </source>
</reference>
<organism evidence="1 2">
    <name type="scientific">Vigna unguiculata</name>
    <name type="common">Cowpea</name>
    <dbReference type="NCBI Taxonomy" id="3917"/>
    <lineage>
        <taxon>Eukaryota</taxon>
        <taxon>Viridiplantae</taxon>
        <taxon>Streptophyta</taxon>
        <taxon>Embryophyta</taxon>
        <taxon>Tracheophyta</taxon>
        <taxon>Spermatophyta</taxon>
        <taxon>Magnoliopsida</taxon>
        <taxon>eudicotyledons</taxon>
        <taxon>Gunneridae</taxon>
        <taxon>Pentapetalae</taxon>
        <taxon>rosids</taxon>
        <taxon>fabids</taxon>
        <taxon>Fabales</taxon>
        <taxon>Fabaceae</taxon>
        <taxon>Papilionoideae</taxon>
        <taxon>50 kb inversion clade</taxon>
        <taxon>NPAAA clade</taxon>
        <taxon>indigoferoid/millettioid clade</taxon>
        <taxon>Phaseoleae</taxon>
        <taxon>Vigna</taxon>
    </lineage>
</organism>
<gene>
    <name evidence="1" type="ORF">DEO72_LG9g565</name>
</gene>
<sequence>MIGSILDSDVGLAVEERYVFLPFSRRTTRAGIHCHLGFLVLSDIVAGAVEGEGDVETRGDEEPAVVGGVAVEAAGEGEGDMEAAVAVEHVGAEVGEALADKGEGEVEVEHDEEPAVVGGVEVEAAGEGLLKNNIMY</sequence>
<accession>A0A4D6MY24</accession>
<dbReference type="Proteomes" id="UP000501690">
    <property type="component" value="Linkage Group LG9"/>
</dbReference>
<dbReference type="AlphaFoldDB" id="A0A4D6MY24"/>
<name>A0A4D6MY24_VIGUN</name>
<evidence type="ECO:0000313" key="2">
    <source>
        <dbReference type="Proteomes" id="UP000501690"/>
    </source>
</evidence>
<evidence type="ECO:0000313" key="1">
    <source>
        <dbReference type="EMBL" id="QCE05561.1"/>
    </source>
</evidence>